<evidence type="ECO:0000313" key="1">
    <source>
        <dbReference type="EMBL" id="MCM1988798.1"/>
    </source>
</evidence>
<sequence length="1212" mass="144215">MENNQLKFEKIFLSGENITNPSKSLEQFLKNIKSEELTSINIYRLNLEQMKVLFYSDIYKRYNEFGLKIKDIIESSLKKEIFFYEKDVDYLKSKNHNSIYKFKLMNMYKIQIDGLQPSDKVIFLFDNYNENIETVKKEIDNGYVVLPEVVSNIKVIRKNKILKLDIFICEKIECNEEAFHPDSCTEYIKELRLETSSSRILFYNWVKIFIKSNLKLNENNIIIYDDILRYKNLFHEDEIFYIREKIKENKANVEKESISRLENTLESLTSYSLDLSADIENLIKKKEYVKAIGRLYSEEKEERSKLKESLFLKLVQLYSRTVNDADERDLRLGIMCEEFICKYEIVPECIYDYIEEFYRKNTLRTDNTQKAIAIVERYYKDNIKAGRFILYNHIHNNFYNFEFFEILIKRYKRYGIKEKLVNRAINTLVRNKNTVITPQKDEFLEILLEVYKNNKDIYILEYILMFSKRANLSVDKQLFKDYIHHYEKYEMISLRSMQIAQHAFKIGVQGIEKYLLATLQYEYINREDADEYYSGINNNWTRLQGRFAKIGYSSKVKIRKNGEEREYIKNIISRNFIRKNFEILVDLYNTLKDIRAKEMIAETCIDNKMFYERILLDYIESNGSRKTEAYKLIIRNKIKNQIDEAFKYCLELYENVEASKFEKEFQDVLFWIRDEDLEKTIILVNMILSNSKIKHNLITRSFRSIIKSCAKYSVENNKTEKVAYIFQKLLEINEVYADNAEKRDTSEIILHYIKIIEDIKKEDYSLILDFYSKSEHKEEIIKILSLKNINVELAKLLIDMKILNENNILKIKVCGFVEKNIDYFVNEEYEEIIEDIISLKKSDKEKILEITSKVKLSDKAQNKILDIVEDQIDKDLNFVFKLLRNIEHYNNKAKSILQLNNDNKLIGRYEVESIEEFKLGEVRLTKDIFNNSEYALLEMDNPLSQLFKNSYESINKTALKSKQGCYIIKSYKKLTELIKDSDTIEKLNILKNLSVFLKNIFTFIKIKEDTSLEEIVILDDVPVPINILDSTIVREPYLLDTDLLNIIVSLGNKLFEDNKAVQKKLIEPIESKISYSVNEFIKQIEYLITSNNQEEKLSIGSFIDSYAILKESKDTVNQMCLEIVKKDISNDEAYYIVQENLQMLIDNQEDNSIKAKLLKYLIVNRINKNMEEEHYKQLLELENELHEQLVNDRQNYSVIKSFIKESTYIVRS</sequence>
<proteinExistence type="predicted"/>
<comment type="caution">
    <text evidence="1">The sequence shown here is derived from an EMBL/GenBank/DDBJ whole genome shotgun (WGS) entry which is preliminary data.</text>
</comment>
<dbReference type="RefSeq" id="WP_250857666.1">
    <property type="nucleotide sequence ID" value="NZ_JAGSOJ010000001.1"/>
</dbReference>
<reference evidence="1" key="1">
    <citation type="journal article" date="2021" name="mSystems">
        <title>Bacteria and Archaea Synergistically Convert Glycine Betaine to Biogenic Methane in the Formosa Cold Seep of the South China Sea.</title>
        <authorList>
            <person name="Li L."/>
            <person name="Zhang W."/>
            <person name="Zhang S."/>
            <person name="Song L."/>
            <person name="Sun Q."/>
            <person name="Zhang H."/>
            <person name="Xiang H."/>
            <person name="Dong X."/>
        </authorList>
    </citation>
    <scope>NUCLEOTIDE SEQUENCE</scope>
    <source>
        <strain evidence="1">ZWT</strain>
    </source>
</reference>
<gene>
    <name evidence="1" type="ORF">KDK92_03525</name>
</gene>
<dbReference type="EMBL" id="JAGSOJ010000001">
    <property type="protein sequence ID" value="MCM1988798.1"/>
    <property type="molecule type" value="Genomic_DNA"/>
</dbReference>
<name>A0A9J6NXS6_9CLOT</name>
<reference evidence="1" key="2">
    <citation type="submission" date="2021-04" db="EMBL/GenBank/DDBJ databases">
        <authorList>
            <person name="Dong X."/>
        </authorList>
    </citation>
    <scope>NUCLEOTIDE SEQUENCE</scope>
    <source>
        <strain evidence="1">ZWT</strain>
    </source>
</reference>
<protein>
    <submittedName>
        <fullName evidence="1">Uncharacterized protein</fullName>
    </submittedName>
</protein>
<dbReference type="Proteomes" id="UP001056429">
    <property type="component" value="Unassembled WGS sequence"/>
</dbReference>
<dbReference type="AlphaFoldDB" id="A0A9J6NXS6"/>
<accession>A0A9J6NXS6</accession>
<evidence type="ECO:0000313" key="2">
    <source>
        <dbReference type="Proteomes" id="UP001056429"/>
    </source>
</evidence>
<keyword evidence="2" id="KW-1185">Reference proteome</keyword>
<organism evidence="1 2">
    <name type="scientific">Oceanirhabdus seepicola</name>
    <dbReference type="NCBI Taxonomy" id="2828781"/>
    <lineage>
        <taxon>Bacteria</taxon>
        <taxon>Bacillati</taxon>
        <taxon>Bacillota</taxon>
        <taxon>Clostridia</taxon>
        <taxon>Eubacteriales</taxon>
        <taxon>Clostridiaceae</taxon>
        <taxon>Oceanirhabdus</taxon>
    </lineage>
</organism>